<evidence type="ECO:0000313" key="2">
    <source>
        <dbReference type="Proteomes" id="UP000270185"/>
    </source>
</evidence>
<dbReference type="EMBL" id="CP034159">
    <property type="protein sequence ID" value="AZI33633.1"/>
    <property type="molecule type" value="Genomic_DNA"/>
</dbReference>
<dbReference type="AlphaFoldDB" id="A0A3G8XM55"/>
<dbReference type="KEGG" id="ccas:EIB73_10755"/>
<protein>
    <submittedName>
        <fullName evidence="1">Uncharacterized protein</fullName>
    </submittedName>
</protein>
<name>A0A3G8XM55_9FLAO</name>
<dbReference type="RefSeq" id="WP_125025274.1">
    <property type="nucleotide sequence ID" value="NZ_CP034159.1"/>
</dbReference>
<sequence length="130" mass="15609">MMEYAVLYETGDTGCFLGKFRKYHEADLLFDKIVKDLSQTIQNQSVKDTFFEMYAVFQIPALCMEYDRYKITNHKNQILKPKMIWSTPDYCLYIVKTCNDFNVNKLKRARNHFFHEESKYFEGQINLIMN</sequence>
<organism evidence="1 2">
    <name type="scientific">Kaistella carnis</name>
    <dbReference type="NCBI Taxonomy" id="1241979"/>
    <lineage>
        <taxon>Bacteria</taxon>
        <taxon>Pseudomonadati</taxon>
        <taxon>Bacteroidota</taxon>
        <taxon>Flavobacteriia</taxon>
        <taxon>Flavobacteriales</taxon>
        <taxon>Weeksellaceae</taxon>
        <taxon>Chryseobacterium group</taxon>
        <taxon>Kaistella</taxon>
    </lineage>
</organism>
<evidence type="ECO:0000313" key="1">
    <source>
        <dbReference type="EMBL" id="AZI33633.1"/>
    </source>
</evidence>
<dbReference type="Proteomes" id="UP000270185">
    <property type="component" value="Chromosome"/>
</dbReference>
<dbReference type="OrthoDB" id="9965427at2"/>
<proteinExistence type="predicted"/>
<reference evidence="2" key="1">
    <citation type="submission" date="2018-11" db="EMBL/GenBank/DDBJ databases">
        <title>Proposal to divide the Flavobacteriaceae and reorganize its genera based on Amino Acid Identity values calculated from whole genome sequences.</title>
        <authorList>
            <person name="Nicholson A.C."/>
            <person name="Gulvik C.A."/>
            <person name="Whitney A.M."/>
            <person name="Humrighouse B.W."/>
            <person name="Bell M."/>
            <person name="Holmes B."/>
            <person name="Steigerwalt A.G."/>
            <person name="Villarma A."/>
            <person name="Sheth M."/>
            <person name="Batra D."/>
            <person name="Pryor J."/>
            <person name="Bernardet J.-F."/>
            <person name="Hugo C."/>
            <person name="Kampfer P."/>
            <person name="Newman J.D."/>
            <person name="McQuiston J.R."/>
        </authorList>
    </citation>
    <scope>NUCLEOTIDE SEQUENCE [LARGE SCALE GENOMIC DNA]</scope>
    <source>
        <strain evidence="2">G0081</strain>
    </source>
</reference>
<gene>
    <name evidence="1" type="ORF">EIB73_10755</name>
</gene>
<keyword evidence="2" id="KW-1185">Reference proteome</keyword>
<accession>A0A3G8XM55</accession>